<evidence type="ECO:0000313" key="3">
    <source>
        <dbReference type="Ensembl" id="ENSLBEP00000002521.1"/>
    </source>
</evidence>
<dbReference type="GO" id="GO:0016887">
    <property type="term" value="F:ATP hydrolysis activity"/>
    <property type="evidence" value="ECO:0007669"/>
    <property type="project" value="InterPro"/>
</dbReference>
<dbReference type="CDD" id="cd00009">
    <property type="entry name" value="AAA"/>
    <property type="match status" value="1"/>
</dbReference>
<dbReference type="SUPFAM" id="SSF52540">
    <property type="entry name" value="P-loop containing nucleoside triphosphate hydrolases"/>
    <property type="match status" value="1"/>
</dbReference>
<evidence type="ECO:0000256" key="1">
    <source>
        <dbReference type="SAM" id="MobiDB-lite"/>
    </source>
</evidence>
<dbReference type="InterPro" id="IPR003959">
    <property type="entry name" value="ATPase_AAA_core"/>
</dbReference>
<dbReference type="GO" id="GO:0005634">
    <property type="term" value="C:nucleus"/>
    <property type="evidence" value="ECO:0007669"/>
    <property type="project" value="TreeGrafter"/>
</dbReference>
<feature type="domain" description="AAA+ ATPase" evidence="2">
    <location>
        <begin position="278"/>
        <end position="491"/>
    </location>
</feature>
<dbReference type="PANTHER" id="PTHR23389">
    <property type="entry name" value="CHROMOSOME TRANSMISSION FIDELITY FACTOR 18"/>
    <property type="match status" value="1"/>
</dbReference>
<dbReference type="GeneTree" id="ENSGT00940000153469"/>
<dbReference type="GO" id="GO:0005524">
    <property type="term" value="F:ATP binding"/>
    <property type="evidence" value="ECO:0007669"/>
    <property type="project" value="InterPro"/>
</dbReference>
<accession>A0A3Q3E920</accession>
<evidence type="ECO:0000259" key="2">
    <source>
        <dbReference type="SMART" id="SM00382"/>
    </source>
</evidence>
<dbReference type="Gene3D" id="3.40.50.300">
    <property type="entry name" value="P-loop containing nucleotide triphosphate hydrolases"/>
    <property type="match status" value="1"/>
</dbReference>
<dbReference type="InterPro" id="IPR027417">
    <property type="entry name" value="P-loop_NTPase"/>
</dbReference>
<proteinExistence type="predicted"/>
<dbReference type="Proteomes" id="UP000261660">
    <property type="component" value="Unplaced"/>
</dbReference>
<dbReference type="InParanoid" id="A0A3Q3E920"/>
<dbReference type="PANTHER" id="PTHR23389:SF21">
    <property type="entry name" value="ATPASE FAMILY AAA DOMAIN-CONTAINING PROTEIN 5"/>
    <property type="match status" value="1"/>
</dbReference>
<dbReference type="AlphaFoldDB" id="A0A3Q3E920"/>
<dbReference type="Ensembl" id="ENSLBET00000002657.1">
    <property type="protein sequence ID" value="ENSLBEP00000002521.1"/>
    <property type="gene ID" value="ENSLBEG00000001945.1"/>
</dbReference>
<feature type="region of interest" description="Disordered" evidence="1">
    <location>
        <begin position="622"/>
        <end position="652"/>
    </location>
</feature>
<reference evidence="3" key="1">
    <citation type="submission" date="2025-08" db="UniProtKB">
        <authorList>
            <consortium name="Ensembl"/>
        </authorList>
    </citation>
    <scope>IDENTIFICATION</scope>
</reference>
<dbReference type="Pfam" id="PF00004">
    <property type="entry name" value="AAA"/>
    <property type="match status" value="1"/>
</dbReference>
<feature type="region of interest" description="Disordered" evidence="1">
    <location>
        <begin position="354"/>
        <end position="379"/>
    </location>
</feature>
<protein>
    <submittedName>
        <fullName evidence="3">ATPase family AAA domain-containing protein 5-like</fullName>
    </submittedName>
</protein>
<dbReference type="SMART" id="SM00382">
    <property type="entry name" value="AAA"/>
    <property type="match status" value="1"/>
</dbReference>
<dbReference type="InterPro" id="IPR003593">
    <property type="entry name" value="AAA+_ATPase"/>
</dbReference>
<dbReference type="GO" id="GO:0003677">
    <property type="term" value="F:DNA binding"/>
    <property type="evidence" value="ECO:0007669"/>
    <property type="project" value="TreeGrafter"/>
</dbReference>
<evidence type="ECO:0000313" key="4">
    <source>
        <dbReference type="Proteomes" id="UP000261660"/>
    </source>
</evidence>
<feature type="region of interest" description="Disordered" evidence="1">
    <location>
        <begin position="401"/>
        <end position="426"/>
    </location>
</feature>
<feature type="region of interest" description="Disordered" evidence="1">
    <location>
        <begin position="16"/>
        <end position="50"/>
    </location>
</feature>
<dbReference type="STRING" id="56723.ENSLBEP00000002521"/>
<organism evidence="3 4">
    <name type="scientific">Labrus bergylta</name>
    <name type="common">ballan wrasse</name>
    <dbReference type="NCBI Taxonomy" id="56723"/>
    <lineage>
        <taxon>Eukaryota</taxon>
        <taxon>Metazoa</taxon>
        <taxon>Chordata</taxon>
        <taxon>Craniata</taxon>
        <taxon>Vertebrata</taxon>
        <taxon>Euteleostomi</taxon>
        <taxon>Actinopterygii</taxon>
        <taxon>Neopterygii</taxon>
        <taxon>Teleostei</taxon>
        <taxon>Neoteleostei</taxon>
        <taxon>Acanthomorphata</taxon>
        <taxon>Eupercaria</taxon>
        <taxon>Labriformes</taxon>
        <taxon>Labridae</taxon>
        <taxon>Labrus</taxon>
    </lineage>
</organism>
<dbReference type="GO" id="GO:0061860">
    <property type="term" value="F:DNA clamp unloader activity"/>
    <property type="evidence" value="ECO:0007669"/>
    <property type="project" value="TreeGrafter"/>
</dbReference>
<sequence length="835" mass="93462">MKGVFLRCEINSNKSRNVKMHHRKPKTRCGQKRCSDDEEKDPASSAGKDRCRDDVADVCSTRINEPLQEMRMTCGTKGVKIAPIFLNTAQHSSCDGKLDQLKERLQKSELPPHCKDHQQRLSTVSHLTKRKGSCRDKLSASVLHCHLEDIQTSNPAFPVQAVFSTLQKKASEGLHAFRSKGEVCNNSEDLQFNFTKPSHLIELVYDDVLWTDKYSPQHSSEVIGNSVSVSKLQSWLKKWKLRADCEERRKLEERKREENSSWDCGDFLGEAGAEEEPLCNTMLIRGPPGVGKTASVYACAQELGFKVFEVNCSSQRSGHHVLSQLKEATQSHLTVKLVFTGFSTLFSSTGKTVTSKNVSSSSKKRAAQSFGRSARKRKANPATVSLANYFKMKNKADLLHSGGLSPSEKTDGKKPGNQTAGCDHRVPQNKKTATSLILFEEVDVIFDDDVGFLAAIKTFMSTTKRPVILTANDPSFRERFSCCMEDVSYKLVALAENVHLQSDDVSGLLKLSRGDVRRSLLQLQLWVKSGGGLVSKGGGLFFSFLLQCQFWSEVDMNELLRLLAESWRRAVPFLYSNLELLLLTPNMETSVCSLDNGPSPGLQSEVAPSDSRPHILQLDEDVSPKVSATDRKPCRTTSRLSRRKHTTPVSGEKIEKPAANLVTDCLDTLTDFFDLMSYIDATVPAAMPVVSGACKPEVFVWTGAEIKDGLLDEMREEEEGGRSWSQEMLLDFQSAVEGLGSHRCCCCWQSKVWSEAQKHRQELGDTEWRRLVERLTPPVSLNRHIYSPSQLVKIDENKSFSLLGNRTAVSVDYLPVLRFICRFQRAQQHTEKPLR</sequence>
<reference evidence="3" key="2">
    <citation type="submission" date="2025-09" db="UniProtKB">
        <authorList>
            <consortium name="Ensembl"/>
        </authorList>
    </citation>
    <scope>IDENTIFICATION</scope>
</reference>
<name>A0A3Q3E920_9LABR</name>
<keyword evidence="4" id="KW-1185">Reference proteome</keyword>
<feature type="compositionally biased region" description="Basic residues" evidence="1">
    <location>
        <begin position="16"/>
        <end position="31"/>
    </location>
</feature>